<evidence type="ECO:0000256" key="1">
    <source>
        <dbReference type="ARBA" id="ARBA00004496"/>
    </source>
</evidence>
<proteinExistence type="predicted"/>
<dbReference type="EMBL" id="FQUP01000001">
    <property type="protein sequence ID" value="SHE49578.1"/>
    <property type="molecule type" value="Genomic_DNA"/>
</dbReference>
<dbReference type="InterPro" id="IPR039315">
    <property type="entry name" value="CheW"/>
</dbReference>
<reference evidence="6 7" key="1">
    <citation type="submission" date="2016-11" db="EMBL/GenBank/DDBJ databases">
        <authorList>
            <person name="Jaros S."/>
            <person name="Januszkiewicz K."/>
            <person name="Wedrychowicz H."/>
        </authorList>
    </citation>
    <scope>NUCLEOTIDE SEQUENCE [LARGE SCALE GENOMIC DNA]</scope>
    <source>
        <strain evidence="6 7">DSM 19436</strain>
    </source>
</reference>
<accession>A0A1M4TYK8</accession>
<keyword evidence="3" id="KW-0963">Cytoplasm</keyword>
<dbReference type="Pfam" id="PF01584">
    <property type="entry name" value="CheW"/>
    <property type="match status" value="1"/>
</dbReference>
<evidence type="ECO:0000256" key="4">
    <source>
        <dbReference type="SAM" id="MobiDB-lite"/>
    </source>
</evidence>
<sequence length="204" mass="22103">MSGSSETAATKTSGSAGSLLDRPLPSGYREEWAQHFATAARAADAASDPGSREETVVIFRIGDEWLALSTVLFHEIAEPRRIHSLPHRRDELLLGIVNVRGELLVCVSLAALLGIGDSLSSERGERMKTFERIVVIGKEGRRLAFPADEVHGIHRYSTRDLTATPATIGKAALPFATAIIPWQGHSVGRLDDQLVLDTLDRSIA</sequence>
<dbReference type="GO" id="GO:0007165">
    <property type="term" value="P:signal transduction"/>
    <property type="evidence" value="ECO:0007669"/>
    <property type="project" value="InterPro"/>
</dbReference>
<evidence type="ECO:0000256" key="3">
    <source>
        <dbReference type="ARBA" id="ARBA00022490"/>
    </source>
</evidence>
<dbReference type="SMART" id="SM00260">
    <property type="entry name" value="CheW"/>
    <property type="match status" value="1"/>
</dbReference>
<evidence type="ECO:0000259" key="5">
    <source>
        <dbReference type="PROSITE" id="PS50851"/>
    </source>
</evidence>
<feature type="region of interest" description="Disordered" evidence="4">
    <location>
        <begin position="1"/>
        <end position="25"/>
    </location>
</feature>
<dbReference type="PROSITE" id="PS50851">
    <property type="entry name" value="CHEW"/>
    <property type="match status" value="1"/>
</dbReference>
<organism evidence="6 7">
    <name type="scientific">Kaistia soli DSM 19436</name>
    <dbReference type="NCBI Taxonomy" id="1122133"/>
    <lineage>
        <taxon>Bacteria</taxon>
        <taxon>Pseudomonadati</taxon>
        <taxon>Pseudomonadota</taxon>
        <taxon>Alphaproteobacteria</taxon>
        <taxon>Hyphomicrobiales</taxon>
        <taxon>Kaistiaceae</taxon>
        <taxon>Kaistia</taxon>
    </lineage>
</organism>
<dbReference type="OrthoDB" id="21516at2"/>
<dbReference type="PANTHER" id="PTHR22617">
    <property type="entry name" value="CHEMOTAXIS SENSOR HISTIDINE KINASE-RELATED"/>
    <property type="match status" value="1"/>
</dbReference>
<dbReference type="AlphaFoldDB" id="A0A1M4TYK8"/>
<protein>
    <recommendedName>
        <fullName evidence="2">Chemotaxis protein CheW</fullName>
    </recommendedName>
</protein>
<dbReference type="InterPro" id="IPR036061">
    <property type="entry name" value="CheW-like_dom_sf"/>
</dbReference>
<name>A0A1M4TYK8_9HYPH</name>
<dbReference type="Gene3D" id="2.40.50.180">
    <property type="entry name" value="CheA-289, Domain 4"/>
    <property type="match status" value="1"/>
</dbReference>
<dbReference type="InterPro" id="IPR002545">
    <property type="entry name" value="CheW-lke_dom"/>
</dbReference>
<keyword evidence="7" id="KW-1185">Reference proteome</keyword>
<evidence type="ECO:0000256" key="2">
    <source>
        <dbReference type="ARBA" id="ARBA00021483"/>
    </source>
</evidence>
<evidence type="ECO:0000313" key="7">
    <source>
        <dbReference type="Proteomes" id="UP000184485"/>
    </source>
</evidence>
<dbReference type="STRING" id="1122133.SAMN02745157_0299"/>
<feature type="domain" description="CheW-like" evidence="5">
    <location>
        <begin position="53"/>
        <end position="201"/>
    </location>
</feature>
<feature type="compositionally biased region" description="Polar residues" evidence="4">
    <location>
        <begin position="1"/>
        <end position="16"/>
    </location>
</feature>
<dbReference type="GO" id="GO:0006935">
    <property type="term" value="P:chemotaxis"/>
    <property type="evidence" value="ECO:0007669"/>
    <property type="project" value="InterPro"/>
</dbReference>
<dbReference type="Proteomes" id="UP000184485">
    <property type="component" value="Unassembled WGS sequence"/>
</dbReference>
<comment type="subcellular location">
    <subcellularLocation>
        <location evidence="1">Cytoplasm</location>
    </subcellularLocation>
</comment>
<dbReference type="SUPFAM" id="SSF50341">
    <property type="entry name" value="CheW-like"/>
    <property type="match status" value="1"/>
</dbReference>
<dbReference type="GO" id="GO:0005829">
    <property type="term" value="C:cytosol"/>
    <property type="evidence" value="ECO:0007669"/>
    <property type="project" value="TreeGrafter"/>
</dbReference>
<evidence type="ECO:0000313" key="6">
    <source>
        <dbReference type="EMBL" id="SHE49578.1"/>
    </source>
</evidence>
<dbReference type="PANTHER" id="PTHR22617:SF45">
    <property type="entry name" value="CHEMOTAXIS PROTEIN CHEW"/>
    <property type="match status" value="1"/>
</dbReference>
<dbReference type="RefSeq" id="WP_073050834.1">
    <property type="nucleotide sequence ID" value="NZ_FQUP01000001.1"/>
</dbReference>
<gene>
    <name evidence="6" type="ORF">SAMN02745157_0299</name>
</gene>